<keyword evidence="2" id="KW-1185">Reference proteome</keyword>
<protein>
    <submittedName>
        <fullName evidence="1">Uncharacterized protein</fullName>
    </submittedName>
</protein>
<proteinExistence type="predicted"/>
<dbReference type="EMBL" id="FNUT01000003">
    <property type="protein sequence ID" value="SEF91497.1"/>
    <property type="molecule type" value="Genomic_DNA"/>
</dbReference>
<dbReference type="AlphaFoldDB" id="A0A1H5VY66"/>
<reference evidence="2" key="1">
    <citation type="submission" date="2016-10" db="EMBL/GenBank/DDBJ databases">
        <authorList>
            <person name="Varghese N."/>
            <person name="Submissions S."/>
        </authorList>
    </citation>
    <scope>NUCLEOTIDE SEQUENCE [LARGE SCALE GENOMIC DNA]</scope>
    <source>
        <strain evidence="2">DSM 22361</strain>
    </source>
</reference>
<evidence type="ECO:0000313" key="1">
    <source>
        <dbReference type="EMBL" id="SEF91497.1"/>
    </source>
</evidence>
<organism evidence="1 2">
    <name type="scientific">Sphingobacterium lactis</name>
    <dbReference type="NCBI Taxonomy" id="797291"/>
    <lineage>
        <taxon>Bacteria</taxon>
        <taxon>Pseudomonadati</taxon>
        <taxon>Bacteroidota</taxon>
        <taxon>Sphingobacteriia</taxon>
        <taxon>Sphingobacteriales</taxon>
        <taxon>Sphingobacteriaceae</taxon>
        <taxon>Sphingobacterium</taxon>
    </lineage>
</organism>
<sequence>MPTVGEKSFVPNGFSTFLLWLQSPIYIDIMQNANQSTFCVAQSYDTLHYLKSISFKLLSLAD</sequence>
<name>A0A1H5VY66_9SPHI</name>
<gene>
    <name evidence="1" type="ORF">SAMN05421877_103256</name>
</gene>
<dbReference type="Proteomes" id="UP000236731">
    <property type="component" value="Unassembled WGS sequence"/>
</dbReference>
<accession>A0A1H5VY66</accession>
<evidence type="ECO:0000313" key="2">
    <source>
        <dbReference type="Proteomes" id="UP000236731"/>
    </source>
</evidence>